<dbReference type="Gene3D" id="2.60.40.2630">
    <property type="match status" value="1"/>
</dbReference>
<dbReference type="SUPFAM" id="SSF54060">
    <property type="entry name" value="His-Me finger endonucleases"/>
    <property type="match status" value="1"/>
</dbReference>
<dbReference type="PANTHER" id="PTHR13966">
    <property type="entry name" value="ENDONUCLEASE RELATED"/>
    <property type="match status" value="1"/>
</dbReference>
<feature type="domain" description="ENPP1-3/EXOG-like endonuclease/phosphodiesterase" evidence="3">
    <location>
        <begin position="312"/>
        <end position="520"/>
    </location>
</feature>
<dbReference type="GO" id="GO:0004519">
    <property type="term" value="F:endonuclease activity"/>
    <property type="evidence" value="ECO:0007669"/>
    <property type="project" value="TreeGrafter"/>
</dbReference>
<gene>
    <name evidence="5" type="ORF">E4P47_01550</name>
</gene>
<dbReference type="InterPro" id="IPR025049">
    <property type="entry name" value="Mfa-like_1"/>
</dbReference>
<organism evidence="5 6">
    <name type="scientific">Porphyromonas levii</name>
    <dbReference type="NCBI Taxonomy" id="28114"/>
    <lineage>
        <taxon>Bacteria</taxon>
        <taxon>Pseudomonadati</taxon>
        <taxon>Bacteroidota</taxon>
        <taxon>Bacteroidia</taxon>
        <taxon>Bacteroidales</taxon>
        <taxon>Porphyromonadaceae</taxon>
        <taxon>Porphyromonas</taxon>
    </lineage>
</organism>
<dbReference type="OrthoDB" id="9811262at2"/>
<dbReference type="GO" id="GO:0046872">
    <property type="term" value="F:metal ion binding"/>
    <property type="evidence" value="ECO:0007669"/>
    <property type="project" value="UniProtKB-KW"/>
</dbReference>
<dbReference type="Pfam" id="PF01223">
    <property type="entry name" value="Endonuclease_NS"/>
    <property type="match status" value="1"/>
</dbReference>
<dbReference type="RefSeq" id="WP_134848926.1">
    <property type="nucleotide sequence ID" value="NZ_CP197400.1"/>
</dbReference>
<evidence type="ECO:0000256" key="2">
    <source>
        <dbReference type="PIRSR" id="PIRSR640255-2"/>
    </source>
</evidence>
<dbReference type="InterPro" id="IPR001604">
    <property type="entry name" value="Endo_G_ENPP1-like_dom"/>
</dbReference>
<dbReference type="SMART" id="SM00477">
    <property type="entry name" value="NUC"/>
    <property type="match status" value="1"/>
</dbReference>
<dbReference type="Gene3D" id="2.60.40.2620">
    <property type="entry name" value="Fimbrillin-like"/>
    <property type="match status" value="1"/>
</dbReference>
<dbReference type="InterPro" id="IPR044929">
    <property type="entry name" value="DNA/RNA_non-sp_Endonuclease_sf"/>
</dbReference>
<evidence type="ECO:0000259" key="3">
    <source>
        <dbReference type="SMART" id="SM00477"/>
    </source>
</evidence>
<comment type="caution">
    <text evidence="5">The sequence shown here is derived from an EMBL/GenBank/DDBJ whole genome shotgun (WGS) entry which is preliminary data.</text>
</comment>
<dbReference type="Pfam" id="PF13149">
    <property type="entry name" value="Mfa_like_1"/>
    <property type="match status" value="1"/>
</dbReference>
<accession>A0A4Y8WRV6</accession>
<dbReference type="EMBL" id="SPNC01000011">
    <property type="protein sequence ID" value="TFH96868.1"/>
    <property type="molecule type" value="Genomic_DNA"/>
</dbReference>
<evidence type="ECO:0000313" key="6">
    <source>
        <dbReference type="Proteomes" id="UP000297225"/>
    </source>
</evidence>
<proteinExistence type="predicted"/>
<dbReference type="GO" id="GO:0016787">
    <property type="term" value="F:hydrolase activity"/>
    <property type="evidence" value="ECO:0007669"/>
    <property type="project" value="InterPro"/>
</dbReference>
<name>A0A4Y8WRV6_9PORP</name>
<dbReference type="PANTHER" id="PTHR13966:SF5">
    <property type="entry name" value="ENDONUCLEASE G, MITOCHONDRIAL"/>
    <property type="match status" value="1"/>
</dbReference>
<dbReference type="InterPro" id="IPR044925">
    <property type="entry name" value="His-Me_finger_sf"/>
</dbReference>
<dbReference type="GO" id="GO:0003676">
    <property type="term" value="F:nucleic acid binding"/>
    <property type="evidence" value="ECO:0007669"/>
    <property type="project" value="InterPro"/>
</dbReference>
<dbReference type="Gene3D" id="3.40.570.10">
    <property type="entry name" value="Extracellular Endonuclease, subunit A"/>
    <property type="match status" value="1"/>
</dbReference>
<sequence length="534" mass="58805">MKGSRALPLVIIAFAMGFSFCSSKKEVEAHNGNMELGLTTSMLGESSVVIQPGSLGESWASDDAIGVFSTTLKANNVRYVANGQGNGTRFTGGVITIPFGIEAHAVRAYAPYNPSATDGAVRVDLSKENNQPLLWAKGTVTNAEPNLALNFTHKLGQLRISLDTSKTSAPSTSAKVSVLDVLTTGVLDVTSGRFTTDSEVASLSLVHRGSEYHTYLMPGQRLDGMRILIEHDGNQYDAKLSSSKSVEGGKYYGYTVSLENGAAVVQAEALVYRTSYMEQVLVQNGSMTDMYVVQHNAPDAWFGGGSTLGGVRRNYTVYFSQDKFQPYIVAYPLYHDCVGNSGRADKVIGNDAWVYDPDVPKRYQMNLSRSYRPRELDFSRGHMLASNQRTASIELNKTTFYYSNMVPQKQSQNSGIWNVLENKENSWAKRANPTDTMYVACGPIFSHNNGTVTDRDGDKQCPIPTHTWKVLLKKKGGKWISIGVKMPNIDTKSKWSDFTCTVQQLEKELGVKFFPHLPESEAAHVKSLNNSRDW</sequence>
<dbReference type="CDD" id="cd13120">
    <property type="entry name" value="BF2867_like_N"/>
    <property type="match status" value="1"/>
</dbReference>
<dbReference type="InterPro" id="IPR040255">
    <property type="entry name" value="Non-specific_endonuclease"/>
</dbReference>
<keyword evidence="6" id="KW-1185">Reference proteome</keyword>
<dbReference type="AlphaFoldDB" id="A0A4Y8WRV6"/>
<evidence type="ECO:0000256" key="1">
    <source>
        <dbReference type="PIRSR" id="PIRSR640255-1"/>
    </source>
</evidence>
<evidence type="ECO:0000313" key="5">
    <source>
        <dbReference type="EMBL" id="TFH96868.1"/>
    </source>
</evidence>
<dbReference type="SMART" id="SM00892">
    <property type="entry name" value="Endonuclease_NS"/>
    <property type="match status" value="1"/>
</dbReference>
<dbReference type="Proteomes" id="UP000297225">
    <property type="component" value="Unassembled WGS sequence"/>
</dbReference>
<dbReference type="InterPro" id="IPR042278">
    <property type="entry name" value="Mfa-like_1_N"/>
</dbReference>
<keyword evidence="2" id="KW-0479">Metal-binding</keyword>
<dbReference type="InterPro" id="IPR020821">
    <property type="entry name" value="ENPP1-3/EXOG-like_nuc-like"/>
</dbReference>
<dbReference type="STRING" id="1122973.GCA_000379925_00129"/>
<protein>
    <submittedName>
        <fullName evidence="5">Uncharacterized protein</fullName>
    </submittedName>
</protein>
<feature type="binding site" evidence="2">
    <location>
        <position position="413"/>
    </location>
    <ligand>
        <name>Mg(2+)</name>
        <dbReference type="ChEBI" id="CHEBI:18420"/>
        <note>catalytic</note>
    </ligand>
</feature>
<feature type="active site" description="Proton acceptor" evidence="1">
    <location>
        <position position="382"/>
    </location>
</feature>
<evidence type="ECO:0000259" key="4">
    <source>
        <dbReference type="SMART" id="SM00892"/>
    </source>
</evidence>
<feature type="domain" description="DNA/RNA non-specific endonuclease/pyrophosphatase/phosphodiesterase" evidence="4">
    <location>
        <begin position="311"/>
        <end position="520"/>
    </location>
</feature>
<reference evidence="5 6" key="1">
    <citation type="submission" date="2019-03" db="EMBL/GenBank/DDBJ databases">
        <title>Porphyromonas levii Isolated from the Uterus of Dairy Cows.</title>
        <authorList>
            <person name="Francis A.M."/>
        </authorList>
    </citation>
    <scope>NUCLEOTIDE SEQUENCE [LARGE SCALE GENOMIC DNA]</scope>
    <source>
        <strain evidence="5 6">AF5678</strain>
    </source>
</reference>